<dbReference type="VEuPathDB" id="FungiDB:CIMG_02301"/>
<dbReference type="KEGG" id="cim:CIMG_02301"/>
<sequence length="174" mass="19530">MATQGTQKLLEEHYLLPVTSIRVTIHTLGIFFESDTRSENHTSIYLLTGDKQSVQLNMIKAGPTDVMGTLLRKRCGYDLSNTALKRIDLQAIQGLTVGQVLQLLDQKGRANYKLAPSGMGCRFWVRTMIEDLEAAGYINPSSPIKVNEAIEDLQYNYSKNQAREYDPMEPGTFV</sequence>
<evidence type="ECO:0000313" key="2">
    <source>
        <dbReference type="EMBL" id="EAS36947.3"/>
    </source>
</evidence>
<dbReference type="GeneID" id="4568042"/>
<proteinExistence type="predicted"/>
<evidence type="ECO:0000313" key="3">
    <source>
        <dbReference type="Proteomes" id="UP000001261"/>
    </source>
</evidence>
<dbReference type="InterPro" id="IPR056672">
    <property type="entry name" value="DUF7770"/>
</dbReference>
<organism evidence="2 3">
    <name type="scientific">Coccidioides immitis (strain RS)</name>
    <name type="common">Valley fever fungus</name>
    <dbReference type="NCBI Taxonomy" id="246410"/>
    <lineage>
        <taxon>Eukaryota</taxon>
        <taxon>Fungi</taxon>
        <taxon>Dikarya</taxon>
        <taxon>Ascomycota</taxon>
        <taxon>Pezizomycotina</taxon>
        <taxon>Eurotiomycetes</taxon>
        <taxon>Eurotiomycetidae</taxon>
        <taxon>Onygenales</taxon>
        <taxon>Onygenaceae</taxon>
        <taxon>Coccidioides</taxon>
    </lineage>
</organism>
<gene>
    <name evidence="2" type="ORF">CIMG_02301</name>
</gene>
<keyword evidence="3" id="KW-1185">Reference proteome</keyword>
<protein>
    <recommendedName>
        <fullName evidence="1">DUF7770 domain-containing protein</fullName>
    </recommendedName>
</protein>
<reference evidence="3" key="2">
    <citation type="journal article" date="2010" name="Genome Res.">
        <title>Population genomic sequencing of Coccidioides fungi reveals recent hybridization and transposon control.</title>
        <authorList>
            <person name="Neafsey D.E."/>
            <person name="Barker B.M."/>
            <person name="Sharpton T.J."/>
            <person name="Stajich J.E."/>
            <person name="Park D.J."/>
            <person name="Whiston E."/>
            <person name="Hung C.-Y."/>
            <person name="McMahan C."/>
            <person name="White J."/>
            <person name="Sykes S."/>
            <person name="Heiman D."/>
            <person name="Young S."/>
            <person name="Zeng Q."/>
            <person name="Abouelleil A."/>
            <person name="Aftuck L."/>
            <person name="Bessette D."/>
            <person name="Brown A."/>
            <person name="FitzGerald M."/>
            <person name="Lui A."/>
            <person name="Macdonald J.P."/>
            <person name="Priest M."/>
            <person name="Orbach M.J."/>
            <person name="Galgiani J.N."/>
            <person name="Kirkland T.N."/>
            <person name="Cole G.T."/>
            <person name="Birren B.W."/>
            <person name="Henn M.R."/>
            <person name="Taylor J.W."/>
            <person name="Rounsley S.D."/>
        </authorList>
    </citation>
    <scope>GENOME REANNOTATION</scope>
    <source>
        <strain evidence="3">RS</strain>
    </source>
</reference>
<dbReference type="Proteomes" id="UP000001261">
    <property type="component" value="Unassembled WGS sequence"/>
</dbReference>
<dbReference type="OMA" id="GNHASIF"/>
<evidence type="ECO:0000259" key="1">
    <source>
        <dbReference type="Pfam" id="PF24968"/>
    </source>
</evidence>
<accession>J3KL28</accession>
<reference evidence="3" key="1">
    <citation type="journal article" date="2009" name="Genome Res.">
        <title>Comparative genomic analyses of the human fungal pathogens Coccidioides and their relatives.</title>
        <authorList>
            <person name="Sharpton T.J."/>
            <person name="Stajich J.E."/>
            <person name="Rounsley S.D."/>
            <person name="Gardner M.J."/>
            <person name="Wortman J.R."/>
            <person name="Jordar V.S."/>
            <person name="Maiti R."/>
            <person name="Kodira C.D."/>
            <person name="Neafsey D.E."/>
            <person name="Zeng Q."/>
            <person name="Hung C.-Y."/>
            <person name="McMahan C."/>
            <person name="Muszewska A."/>
            <person name="Grynberg M."/>
            <person name="Mandel M.A."/>
            <person name="Kellner E.M."/>
            <person name="Barker B.M."/>
            <person name="Galgiani J.N."/>
            <person name="Orbach M.J."/>
            <person name="Kirkland T.N."/>
            <person name="Cole G.T."/>
            <person name="Henn M.R."/>
            <person name="Birren B.W."/>
            <person name="Taylor J.W."/>
        </authorList>
    </citation>
    <scope>NUCLEOTIDE SEQUENCE [LARGE SCALE GENOMIC DNA]</scope>
    <source>
        <strain evidence="3">RS</strain>
    </source>
</reference>
<dbReference type="AlphaFoldDB" id="J3KL28"/>
<dbReference type="EMBL" id="GG704911">
    <property type="protein sequence ID" value="EAS36947.3"/>
    <property type="molecule type" value="Genomic_DNA"/>
</dbReference>
<name>J3KL28_COCIM</name>
<dbReference type="OrthoDB" id="3527137at2759"/>
<dbReference type="RefSeq" id="XP_001248530.2">
    <property type="nucleotide sequence ID" value="XM_001248529.2"/>
</dbReference>
<dbReference type="STRING" id="246410.J3KL28"/>
<dbReference type="Pfam" id="PF24968">
    <property type="entry name" value="DUF7770"/>
    <property type="match status" value="1"/>
</dbReference>
<dbReference type="InParanoid" id="J3KL28"/>
<feature type="domain" description="DUF7770" evidence="1">
    <location>
        <begin position="21"/>
        <end position="174"/>
    </location>
</feature>